<feature type="domain" description="Phosphatidic acid phosphatase type 2/haloperoxidase" evidence="3">
    <location>
        <begin position="354"/>
        <end position="470"/>
    </location>
</feature>
<evidence type="ECO:0000313" key="4">
    <source>
        <dbReference type="EMBL" id="MBB4693556.1"/>
    </source>
</evidence>
<dbReference type="Gene3D" id="1.20.144.10">
    <property type="entry name" value="Phosphatidic acid phosphatase type 2/haloperoxidase"/>
    <property type="match status" value="2"/>
</dbReference>
<dbReference type="Proteomes" id="UP000542742">
    <property type="component" value="Unassembled WGS sequence"/>
</dbReference>
<dbReference type="EC" id="3.6.1.27" evidence="4"/>
<dbReference type="AlphaFoldDB" id="A0A7W7CRU6"/>
<feature type="transmembrane region" description="Helical" evidence="2">
    <location>
        <begin position="333"/>
        <end position="350"/>
    </location>
</feature>
<reference evidence="4 5" key="1">
    <citation type="submission" date="2020-08" db="EMBL/GenBank/DDBJ databases">
        <title>Sequencing the genomes of 1000 actinobacteria strains.</title>
        <authorList>
            <person name="Klenk H.-P."/>
        </authorList>
    </citation>
    <scope>NUCLEOTIDE SEQUENCE [LARGE SCALE GENOMIC DNA]</scope>
    <source>
        <strain evidence="4 5">DSM 45518</strain>
    </source>
</reference>
<dbReference type="Pfam" id="PF01569">
    <property type="entry name" value="PAP2"/>
    <property type="match status" value="2"/>
</dbReference>
<sequence length="499" mass="52629">MAATICPAIEERHVAEQRRYGTPSEVQHPERKTVALVGGALGLLLLLAVVRMAWTPLHRADQRVTDSLNAMVAGNDVAVKVLRGLTDFGGHTLLLRVLLLVPLYLLIRRQYHLAAYAVVTVLGALIPGPSWEFLVGSLGPALDAPVAVASGTSFPSGHALGSLVAYGVLLLVFLPAMGRRKTLAMAATALVVAVVGVTRVALGVHSLSAVVAGWLLGIAWLAITAAAFRRRRGDRLPAWQPISSGLAPEAGDALRAAPHEPEVLAHPWRTAGELTVAWMLVFGMLFGAGSLLTGPLAGSRLVTTDEAIVKWIAGSRDPALGPLAALGSKVGNTHWIMAAVLTAMVLIVALPRRWRPVVFLAVVMLGEVTLFLAASTVVGRDRPDVPHLGPEIPPTASFPSGHVAAPLCLYGALALLVWHWSRGWLRWVAVGAGVLVPAYVGFSRLYWGVHHPLDLGGSLLLAICWVTACWWAIRPAASPGSGGQDDAARRATTALPSSS</sequence>
<accession>A0A7W7CRU6</accession>
<evidence type="ECO:0000256" key="2">
    <source>
        <dbReference type="SAM" id="Phobius"/>
    </source>
</evidence>
<dbReference type="SMART" id="SM00014">
    <property type="entry name" value="acidPPc"/>
    <property type="match status" value="2"/>
</dbReference>
<feature type="domain" description="Phosphatidic acid phosphatase type 2/haloperoxidase" evidence="3">
    <location>
        <begin position="110"/>
        <end position="225"/>
    </location>
</feature>
<evidence type="ECO:0000259" key="3">
    <source>
        <dbReference type="SMART" id="SM00014"/>
    </source>
</evidence>
<keyword evidence="4" id="KW-0378">Hydrolase</keyword>
<feature type="region of interest" description="Disordered" evidence="1">
    <location>
        <begin position="477"/>
        <end position="499"/>
    </location>
</feature>
<feature type="transmembrane region" description="Helical" evidence="2">
    <location>
        <begin position="183"/>
        <end position="202"/>
    </location>
</feature>
<feature type="transmembrane region" description="Helical" evidence="2">
    <location>
        <begin position="113"/>
        <end position="134"/>
    </location>
</feature>
<dbReference type="RefSeq" id="WP_184952160.1">
    <property type="nucleotide sequence ID" value="NZ_BOMC01000056.1"/>
</dbReference>
<name>A0A7W7CRU6_9ACTN</name>
<dbReference type="InterPro" id="IPR000326">
    <property type="entry name" value="PAP2/HPO"/>
</dbReference>
<keyword evidence="2" id="KW-1133">Transmembrane helix</keyword>
<organism evidence="4 5">
    <name type="scientific">Paractinoplanes abujensis</name>
    <dbReference type="NCBI Taxonomy" id="882441"/>
    <lineage>
        <taxon>Bacteria</taxon>
        <taxon>Bacillati</taxon>
        <taxon>Actinomycetota</taxon>
        <taxon>Actinomycetes</taxon>
        <taxon>Micromonosporales</taxon>
        <taxon>Micromonosporaceae</taxon>
        <taxon>Paractinoplanes</taxon>
    </lineage>
</organism>
<feature type="transmembrane region" description="Helical" evidence="2">
    <location>
        <begin position="276"/>
        <end position="297"/>
    </location>
</feature>
<feature type="transmembrane region" description="Helical" evidence="2">
    <location>
        <begin position="88"/>
        <end position="106"/>
    </location>
</feature>
<feature type="transmembrane region" description="Helical" evidence="2">
    <location>
        <begin position="398"/>
        <end position="420"/>
    </location>
</feature>
<dbReference type="EMBL" id="JACHMF010000001">
    <property type="protein sequence ID" value="MBB4693556.1"/>
    <property type="molecule type" value="Genomic_DNA"/>
</dbReference>
<evidence type="ECO:0000256" key="1">
    <source>
        <dbReference type="SAM" id="MobiDB-lite"/>
    </source>
</evidence>
<feature type="transmembrane region" description="Helical" evidence="2">
    <location>
        <begin position="208"/>
        <end position="228"/>
    </location>
</feature>
<feature type="transmembrane region" description="Helical" evidence="2">
    <location>
        <begin position="455"/>
        <end position="473"/>
    </location>
</feature>
<feature type="transmembrane region" description="Helical" evidence="2">
    <location>
        <begin position="357"/>
        <end position="378"/>
    </location>
</feature>
<evidence type="ECO:0000313" key="5">
    <source>
        <dbReference type="Proteomes" id="UP000542742"/>
    </source>
</evidence>
<protein>
    <submittedName>
        <fullName evidence="4">Undecaprenyl-diphosphatase</fullName>
        <ecNumber evidence="4">3.6.1.27</ecNumber>
    </submittedName>
</protein>
<dbReference type="GO" id="GO:0050380">
    <property type="term" value="F:undecaprenyl-diphosphatase activity"/>
    <property type="evidence" value="ECO:0007669"/>
    <property type="project" value="UniProtKB-EC"/>
</dbReference>
<feature type="transmembrane region" description="Helical" evidence="2">
    <location>
        <begin position="34"/>
        <end position="54"/>
    </location>
</feature>
<proteinExistence type="predicted"/>
<keyword evidence="5" id="KW-1185">Reference proteome</keyword>
<comment type="caution">
    <text evidence="4">The sequence shown here is derived from an EMBL/GenBank/DDBJ whole genome shotgun (WGS) entry which is preliminary data.</text>
</comment>
<gene>
    <name evidence="4" type="ORF">BKA14_003704</name>
</gene>
<dbReference type="CDD" id="cd03392">
    <property type="entry name" value="PAP2_like_2"/>
    <property type="match status" value="1"/>
</dbReference>
<dbReference type="PANTHER" id="PTHR14969:SF13">
    <property type="entry name" value="AT30094P"/>
    <property type="match status" value="1"/>
</dbReference>
<dbReference type="InterPro" id="IPR036938">
    <property type="entry name" value="PAP2/HPO_sf"/>
</dbReference>
<keyword evidence="2" id="KW-0472">Membrane</keyword>
<feature type="transmembrane region" description="Helical" evidence="2">
    <location>
        <begin position="427"/>
        <end position="449"/>
    </location>
</feature>
<feature type="transmembrane region" description="Helical" evidence="2">
    <location>
        <begin position="154"/>
        <end position="176"/>
    </location>
</feature>
<keyword evidence="2" id="KW-0812">Transmembrane</keyword>
<dbReference type="SUPFAM" id="SSF48317">
    <property type="entry name" value="Acid phosphatase/Vanadium-dependent haloperoxidase"/>
    <property type="match status" value="2"/>
</dbReference>
<dbReference type="PANTHER" id="PTHR14969">
    <property type="entry name" value="SPHINGOSINE-1-PHOSPHATE PHOSPHOHYDROLASE"/>
    <property type="match status" value="1"/>
</dbReference>